<proteinExistence type="predicted"/>
<accession>A0AAW1VVV6</accession>
<name>A0AAW1VVV6_RUBAR</name>
<dbReference type="InterPro" id="IPR019448">
    <property type="entry name" value="NT-C2"/>
</dbReference>
<evidence type="ECO:0000259" key="1">
    <source>
        <dbReference type="PROSITE" id="PS51840"/>
    </source>
</evidence>
<dbReference type="AlphaFoldDB" id="A0AAW1VVV6"/>
<evidence type="ECO:0000313" key="3">
    <source>
        <dbReference type="Proteomes" id="UP001457282"/>
    </source>
</evidence>
<evidence type="ECO:0000313" key="2">
    <source>
        <dbReference type="EMBL" id="KAK9911609.1"/>
    </source>
</evidence>
<dbReference type="Pfam" id="PF10358">
    <property type="entry name" value="NT-C2"/>
    <property type="match status" value="1"/>
</dbReference>
<dbReference type="EMBL" id="JBEDUW010000007">
    <property type="protein sequence ID" value="KAK9911609.1"/>
    <property type="molecule type" value="Genomic_DNA"/>
</dbReference>
<dbReference type="PROSITE" id="PS51840">
    <property type="entry name" value="C2_NT"/>
    <property type="match status" value="1"/>
</dbReference>
<sequence length="150" mass="16991">MFGMLKNRSQKSRDRFEFKFSEFQAFQVPKGWDKIFVSIIPMEIGKFIAKSGKAYVLDGSCHWEETILESTWVSQDEASTDVDEYLLKFVVAMGSVRFGTLWEATVNLAGDTSSSASIAVSLQLKKCDHGTFLQVKIKCLTSRMTPRDKQ</sequence>
<gene>
    <name evidence="2" type="ORF">M0R45_035505</name>
</gene>
<keyword evidence="3" id="KW-1185">Reference proteome</keyword>
<comment type="caution">
    <text evidence="2">The sequence shown here is derived from an EMBL/GenBank/DDBJ whole genome shotgun (WGS) entry which is preliminary data.</text>
</comment>
<dbReference type="Proteomes" id="UP001457282">
    <property type="component" value="Unassembled WGS sequence"/>
</dbReference>
<feature type="domain" description="C2 NT-type" evidence="1">
    <location>
        <begin position="6"/>
        <end position="141"/>
    </location>
</feature>
<dbReference type="PANTHER" id="PTHR47270:SF13">
    <property type="entry name" value="HEAVY CHAIN-LIKE PROTEIN, PUTATIVE-RELATED"/>
    <property type="match status" value="1"/>
</dbReference>
<organism evidence="2 3">
    <name type="scientific">Rubus argutus</name>
    <name type="common">Southern blackberry</name>
    <dbReference type="NCBI Taxonomy" id="59490"/>
    <lineage>
        <taxon>Eukaryota</taxon>
        <taxon>Viridiplantae</taxon>
        <taxon>Streptophyta</taxon>
        <taxon>Embryophyta</taxon>
        <taxon>Tracheophyta</taxon>
        <taxon>Spermatophyta</taxon>
        <taxon>Magnoliopsida</taxon>
        <taxon>eudicotyledons</taxon>
        <taxon>Gunneridae</taxon>
        <taxon>Pentapetalae</taxon>
        <taxon>rosids</taxon>
        <taxon>fabids</taxon>
        <taxon>Rosales</taxon>
        <taxon>Rosaceae</taxon>
        <taxon>Rosoideae</taxon>
        <taxon>Rosoideae incertae sedis</taxon>
        <taxon>Rubus</taxon>
    </lineage>
</organism>
<dbReference type="PANTHER" id="PTHR47270">
    <property type="entry name" value="PROTEIN MLP1-LIKE"/>
    <property type="match status" value="1"/>
</dbReference>
<reference evidence="2 3" key="1">
    <citation type="journal article" date="2023" name="G3 (Bethesda)">
        <title>A chromosome-length genome assembly and annotation of blackberry (Rubus argutus, cv. 'Hillquist').</title>
        <authorList>
            <person name="Bruna T."/>
            <person name="Aryal R."/>
            <person name="Dudchenko O."/>
            <person name="Sargent D.J."/>
            <person name="Mead D."/>
            <person name="Buti M."/>
            <person name="Cavallini A."/>
            <person name="Hytonen T."/>
            <person name="Andres J."/>
            <person name="Pham M."/>
            <person name="Weisz D."/>
            <person name="Mascagni F."/>
            <person name="Usai G."/>
            <person name="Natali L."/>
            <person name="Bassil N."/>
            <person name="Fernandez G.E."/>
            <person name="Lomsadze A."/>
            <person name="Armour M."/>
            <person name="Olukolu B."/>
            <person name="Poorten T."/>
            <person name="Britton C."/>
            <person name="Davik J."/>
            <person name="Ashrafi H."/>
            <person name="Aiden E.L."/>
            <person name="Borodovsky M."/>
            <person name="Worthington M."/>
        </authorList>
    </citation>
    <scope>NUCLEOTIDE SEQUENCE [LARGE SCALE GENOMIC DNA]</scope>
    <source>
        <strain evidence="2">PI 553951</strain>
    </source>
</reference>
<protein>
    <recommendedName>
        <fullName evidence="1">C2 NT-type domain-containing protein</fullName>
    </recommendedName>
</protein>